<dbReference type="GO" id="GO:0008270">
    <property type="term" value="F:zinc ion binding"/>
    <property type="evidence" value="ECO:0007669"/>
    <property type="project" value="InterPro"/>
</dbReference>
<evidence type="ECO:0000256" key="3">
    <source>
        <dbReference type="ARBA" id="ARBA00023163"/>
    </source>
</evidence>
<evidence type="ECO:0000259" key="5">
    <source>
        <dbReference type="PROSITE" id="PS50048"/>
    </source>
</evidence>
<dbReference type="RefSeq" id="XP_007724050.1">
    <property type="nucleotide sequence ID" value="XM_007725860.1"/>
</dbReference>
<gene>
    <name evidence="6" type="ORF">A1O1_04971</name>
</gene>
<dbReference type="EMBL" id="AMWN01000004">
    <property type="protein sequence ID" value="EXJ88044.1"/>
    <property type="molecule type" value="Genomic_DNA"/>
</dbReference>
<keyword evidence="4" id="KW-0539">Nucleus</keyword>
<dbReference type="Pfam" id="PF00172">
    <property type="entry name" value="Zn_clus"/>
    <property type="match status" value="1"/>
</dbReference>
<keyword evidence="2" id="KW-0238">DNA-binding</keyword>
<keyword evidence="7" id="KW-1185">Reference proteome</keyword>
<dbReference type="OrthoDB" id="416217at2759"/>
<dbReference type="AlphaFoldDB" id="W9Z0J0"/>
<reference evidence="6 7" key="1">
    <citation type="submission" date="2013-03" db="EMBL/GenBank/DDBJ databases">
        <title>The Genome Sequence of Capronia coronata CBS 617.96.</title>
        <authorList>
            <consortium name="The Broad Institute Genomics Platform"/>
            <person name="Cuomo C."/>
            <person name="de Hoog S."/>
            <person name="Gorbushina A."/>
            <person name="Walker B."/>
            <person name="Young S.K."/>
            <person name="Zeng Q."/>
            <person name="Gargeya S."/>
            <person name="Fitzgerald M."/>
            <person name="Haas B."/>
            <person name="Abouelleil A."/>
            <person name="Allen A.W."/>
            <person name="Alvarado L."/>
            <person name="Arachchi H.M."/>
            <person name="Berlin A.M."/>
            <person name="Chapman S.B."/>
            <person name="Gainer-Dewar J."/>
            <person name="Goldberg J."/>
            <person name="Griggs A."/>
            <person name="Gujja S."/>
            <person name="Hansen M."/>
            <person name="Howarth C."/>
            <person name="Imamovic A."/>
            <person name="Ireland A."/>
            <person name="Larimer J."/>
            <person name="McCowan C."/>
            <person name="Murphy C."/>
            <person name="Pearson M."/>
            <person name="Poon T.W."/>
            <person name="Priest M."/>
            <person name="Roberts A."/>
            <person name="Saif S."/>
            <person name="Shea T."/>
            <person name="Sisk P."/>
            <person name="Sykes S."/>
            <person name="Wortman J."/>
            <person name="Nusbaum C."/>
            <person name="Birren B."/>
        </authorList>
    </citation>
    <scope>NUCLEOTIDE SEQUENCE [LARGE SCALE GENOMIC DNA]</scope>
    <source>
        <strain evidence="6 7">CBS 617.96</strain>
    </source>
</reference>
<dbReference type="Gene3D" id="4.10.240.10">
    <property type="entry name" value="Zn(2)-C6 fungal-type DNA-binding domain"/>
    <property type="match status" value="1"/>
</dbReference>
<dbReference type="PANTHER" id="PTHR47784:SF9">
    <property type="entry name" value="ZN(II)2CYS6 TRANSCRIPTION FACTOR (EUROFUNG)"/>
    <property type="match status" value="1"/>
</dbReference>
<dbReference type="HOGENOM" id="CLU_024934_9_2_1"/>
<protein>
    <recommendedName>
        <fullName evidence="5">Zn(2)-C6 fungal-type domain-containing protein</fullName>
    </recommendedName>
</protein>
<dbReference type="STRING" id="1182541.W9Z0J0"/>
<dbReference type="InterPro" id="IPR053157">
    <property type="entry name" value="Sterol_Uptake_Regulator"/>
</dbReference>
<dbReference type="CDD" id="cd00067">
    <property type="entry name" value="GAL4"/>
    <property type="match status" value="1"/>
</dbReference>
<evidence type="ECO:0000256" key="2">
    <source>
        <dbReference type="ARBA" id="ARBA00023125"/>
    </source>
</evidence>
<keyword evidence="3" id="KW-0804">Transcription</keyword>
<keyword evidence="1" id="KW-0805">Transcription regulation</keyword>
<name>W9Z0J0_9EURO</name>
<evidence type="ECO:0000256" key="4">
    <source>
        <dbReference type="ARBA" id="ARBA00023242"/>
    </source>
</evidence>
<dbReference type="eggNOG" id="ENOG502SJNF">
    <property type="taxonomic scope" value="Eukaryota"/>
</dbReference>
<dbReference type="PROSITE" id="PS50048">
    <property type="entry name" value="ZN2_CY6_FUNGAL_2"/>
    <property type="match status" value="1"/>
</dbReference>
<dbReference type="GO" id="GO:0003677">
    <property type="term" value="F:DNA binding"/>
    <property type="evidence" value="ECO:0007669"/>
    <property type="project" value="UniProtKB-KW"/>
</dbReference>
<feature type="domain" description="Zn(2)-C6 fungal-type" evidence="5">
    <location>
        <begin position="25"/>
        <end position="55"/>
    </location>
</feature>
<dbReference type="GO" id="GO:0001228">
    <property type="term" value="F:DNA-binding transcription activator activity, RNA polymerase II-specific"/>
    <property type="evidence" value="ECO:0007669"/>
    <property type="project" value="TreeGrafter"/>
</dbReference>
<proteinExistence type="predicted"/>
<dbReference type="GeneID" id="19159849"/>
<comment type="caution">
    <text evidence="6">The sequence shown here is derived from an EMBL/GenBank/DDBJ whole genome shotgun (WGS) entry which is preliminary data.</text>
</comment>
<organism evidence="6 7">
    <name type="scientific">Capronia coronata CBS 617.96</name>
    <dbReference type="NCBI Taxonomy" id="1182541"/>
    <lineage>
        <taxon>Eukaryota</taxon>
        <taxon>Fungi</taxon>
        <taxon>Dikarya</taxon>
        <taxon>Ascomycota</taxon>
        <taxon>Pezizomycotina</taxon>
        <taxon>Eurotiomycetes</taxon>
        <taxon>Chaetothyriomycetidae</taxon>
        <taxon>Chaetothyriales</taxon>
        <taxon>Herpotrichiellaceae</taxon>
        <taxon>Capronia</taxon>
    </lineage>
</organism>
<sequence length="424" mass="48036">MTLVAERGIKTPRKLRRTHTKSRQGCGNCKLRKVKCDEDKPECQRCRAYNVICTYNTTDPLLQASYDGAHEVEVLLGSPDFRPDYDNATRLNVIPANPPFPTLLNCNQGSHVLDMWNLSLLDRFKERTSTTIGMGQYARHFQDVYTSLALTHPFLLHIMLTLTIMHDRYLGVDIGSKQSRAIAFHWSQGASMLNDKLTHGVQASEKDALWASAVFLATLAFASFDATSPEDAWPMRPSSPTDLDWLKLIEGKKEIWKIADPHRADSIFYPHIPKFQTLTQFLSASDADLSTLPPDLLTVCSITAACTSSTNPYLIPTATLSQMARVECTPETFGVYIGFFTSVDPGFKLLLARKDVAALLVLAHWYAKVCRLKQWWLWRRASFECRAICIYLCRFHTSRPLVRRLVQNLELESDLFVSRPWVGS</sequence>
<dbReference type="SUPFAM" id="SSF57701">
    <property type="entry name" value="Zn2/Cys6 DNA-binding domain"/>
    <property type="match status" value="1"/>
</dbReference>
<evidence type="ECO:0000313" key="6">
    <source>
        <dbReference type="EMBL" id="EXJ88044.1"/>
    </source>
</evidence>
<accession>W9Z0J0</accession>
<evidence type="ECO:0000256" key="1">
    <source>
        <dbReference type="ARBA" id="ARBA00023015"/>
    </source>
</evidence>
<dbReference type="Proteomes" id="UP000019484">
    <property type="component" value="Unassembled WGS sequence"/>
</dbReference>
<dbReference type="SMART" id="SM00066">
    <property type="entry name" value="GAL4"/>
    <property type="match status" value="1"/>
</dbReference>
<dbReference type="PROSITE" id="PS00463">
    <property type="entry name" value="ZN2_CY6_FUNGAL_1"/>
    <property type="match status" value="1"/>
</dbReference>
<dbReference type="PANTHER" id="PTHR47784">
    <property type="entry name" value="STEROL UPTAKE CONTROL PROTEIN 2"/>
    <property type="match status" value="1"/>
</dbReference>
<dbReference type="InterPro" id="IPR036864">
    <property type="entry name" value="Zn2-C6_fun-type_DNA-bd_sf"/>
</dbReference>
<evidence type="ECO:0000313" key="7">
    <source>
        <dbReference type="Proteomes" id="UP000019484"/>
    </source>
</evidence>
<dbReference type="InterPro" id="IPR001138">
    <property type="entry name" value="Zn2Cys6_DnaBD"/>
</dbReference>